<dbReference type="GO" id="GO:0008168">
    <property type="term" value="F:methyltransferase activity"/>
    <property type="evidence" value="ECO:0007669"/>
    <property type="project" value="UniProtKB-KW"/>
</dbReference>
<dbReference type="InterPro" id="IPR029063">
    <property type="entry name" value="SAM-dependent_MTases_sf"/>
</dbReference>
<evidence type="ECO:0000313" key="1">
    <source>
        <dbReference type="EMBL" id="KAB8180463.1"/>
    </source>
</evidence>
<reference evidence="1 2" key="1">
    <citation type="submission" date="2019-10" db="EMBL/GenBank/DDBJ databases">
        <title>Nonomuraea sp. nov., isolated from Phyllanthus amarus.</title>
        <authorList>
            <person name="Klykleung N."/>
            <person name="Tanasupawat S."/>
        </authorList>
    </citation>
    <scope>NUCLEOTIDE SEQUENCE [LARGE SCALE GENOMIC DNA]</scope>
    <source>
        <strain evidence="1 2">CR1-09</strain>
    </source>
</reference>
<sequence>MSVDGTAAYADLAGLPPLVGRAVQVARQAGFAPSCRPEQGRLLYALAGGAETIGETGAGCGVGLAWLASGARPGARLVSVERDARRASLAAQVFIDHPQVTVIRGDWREIHRDGPYDLLVLDGGGQGKSGEQPADPHRLLRPGGTLVIDDLTPARHWPPRFDGAVDQARMHWLGHPGLDAAELRLAPDLAALVATRRFAETPGTKDH</sequence>
<keyword evidence="1" id="KW-0808">Transferase</keyword>
<dbReference type="CDD" id="cd02440">
    <property type="entry name" value="AdoMet_MTases"/>
    <property type="match status" value="1"/>
</dbReference>
<dbReference type="PANTHER" id="PTHR43167">
    <property type="entry name" value="PUTATIVE (AFU_ORTHOLOGUE AFUA_6G01830)-RELATED"/>
    <property type="match status" value="1"/>
</dbReference>
<protein>
    <submittedName>
        <fullName evidence="1">SAM-dependent methyltransferase</fullName>
    </submittedName>
</protein>
<organism evidence="1 2">
    <name type="scientific">Microbispora catharanthi</name>
    <dbReference type="NCBI Taxonomy" id="1712871"/>
    <lineage>
        <taxon>Bacteria</taxon>
        <taxon>Bacillati</taxon>
        <taxon>Actinomycetota</taxon>
        <taxon>Actinomycetes</taxon>
        <taxon>Streptosporangiales</taxon>
        <taxon>Streptosporangiaceae</taxon>
        <taxon>Microbispora</taxon>
    </lineage>
</organism>
<name>A0A5N6BK95_9ACTN</name>
<dbReference type="RefSeq" id="WP_139579201.1">
    <property type="nucleotide sequence ID" value="NZ_VDMA02000022.1"/>
</dbReference>
<keyword evidence="2" id="KW-1185">Reference proteome</keyword>
<comment type="caution">
    <text evidence="1">The sequence shown here is derived from an EMBL/GenBank/DDBJ whole genome shotgun (WGS) entry which is preliminary data.</text>
</comment>
<dbReference type="Gene3D" id="3.40.50.150">
    <property type="entry name" value="Vaccinia Virus protein VP39"/>
    <property type="match status" value="1"/>
</dbReference>
<proteinExistence type="predicted"/>
<dbReference type="Pfam" id="PF13578">
    <property type="entry name" value="Methyltransf_24"/>
    <property type="match status" value="1"/>
</dbReference>
<accession>A0A5N6BK95</accession>
<keyword evidence="1" id="KW-0489">Methyltransferase</keyword>
<evidence type="ECO:0000313" key="2">
    <source>
        <dbReference type="Proteomes" id="UP000313066"/>
    </source>
</evidence>
<dbReference type="GO" id="GO:0032259">
    <property type="term" value="P:methylation"/>
    <property type="evidence" value="ECO:0007669"/>
    <property type="project" value="UniProtKB-KW"/>
</dbReference>
<dbReference type="SUPFAM" id="SSF53335">
    <property type="entry name" value="S-adenosyl-L-methionine-dependent methyltransferases"/>
    <property type="match status" value="1"/>
</dbReference>
<dbReference type="PANTHER" id="PTHR43167:SF1">
    <property type="entry name" value="PUTATIVE (AFU_ORTHOLOGUE AFUA_6G01830)-RELATED"/>
    <property type="match status" value="1"/>
</dbReference>
<dbReference type="EMBL" id="VDMA02000022">
    <property type="protein sequence ID" value="KAB8180463.1"/>
    <property type="molecule type" value="Genomic_DNA"/>
</dbReference>
<gene>
    <name evidence="1" type="ORF">FH610_033305</name>
</gene>
<dbReference type="Proteomes" id="UP000313066">
    <property type="component" value="Unassembled WGS sequence"/>
</dbReference>
<dbReference type="AlphaFoldDB" id="A0A5N6BK95"/>